<protein>
    <submittedName>
        <fullName evidence="3">Polymer-forming cytoskeletal protein</fullName>
    </submittedName>
</protein>
<dbReference type="Pfam" id="PF04519">
    <property type="entry name" value="Bactofilin"/>
    <property type="match status" value="1"/>
</dbReference>
<dbReference type="Proteomes" id="UP000475117">
    <property type="component" value="Chromosome"/>
</dbReference>
<evidence type="ECO:0000256" key="2">
    <source>
        <dbReference type="SAM" id="MobiDB-lite"/>
    </source>
</evidence>
<evidence type="ECO:0000256" key="1">
    <source>
        <dbReference type="ARBA" id="ARBA00044755"/>
    </source>
</evidence>
<evidence type="ECO:0000313" key="3">
    <source>
        <dbReference type="EMBL" id="QQL45973.1"/>
    </source>
</evidence>
<keyword evidence="4" id="KW-1185">Reference proteome</keyword>
<gene>
    <name evidence="3" type="ORF">G3M56_005180</name>
</gene>
<evidence type="ECO:0000313" key="4">
    <source>
        <dbReference type="Proteomes" id="UP000475117"/>
    </source>
</evidence>
<organism evidence="3 4">
    <name type="scientific">Sulfuriroseicoccus oceanibius</name>
    <dbReference type="NCBI Taxonomy" id="2707525"/>
    <lineage>
        <taxon>Bacteria</taxon>
        <taxon>Pseudomonadati</taxon>
        <taxon>Verrucomicrobiota</taxon>
        <taxon>Verrucomicrobiia</taxon>
        <taxon>Verrucomicrobiales</taxon>
        <taxon>Verrucomicrobiaceae</taxon>
        <taxon>Sulfuriroseicoccus</taxon>
    </lineage>
</organism>
<dbReference type="RefSeq" id="WP_164364151.1">
    <property type="nucleotide sequence ID" value="NZ_CP066776.1"/>
</dbReference>
<accession>A0A6B3L8B3</accession>
<dbReference type="InterPro" id="IPR007607">
    <property type="entry name" value="BacA/B"/>
</dbReference>
<name>A0A6B3L8B3_9BACT</name>
<comment type="similarity">
    <text evidence="1">Belongs to the bactofilin family.</text>
</comment>
<dbReference type="PANTHER" id="PTHR35024:SF4">
    <property type="entry name" value="POLYMER-FORMING CYTOSKELETAL PROTEIN"/>
    <property type="match status" value="1"/>
</dbReference>
<sequence>MKDLIQTTCPKCGHQQQEPAQVVSFYCKGCRSHLDIQRDGVQRTKIPRERSIHLEKGLQGIQSLLGKWKGRFSGTMTSVRGAQPPAPEVPESPVAPLPPQELLSPKSEEPSEANSGFPPPPIASRDTALPTRRPDDLGLDPPAYSPKQRQKPQNEARLPDSDPSPARRRLRNERTVTCFECGEDFSAPRIGPAPACPECDHQALSCDLVIETATDGDQLTYGNVRILKRGSVNGGRIACHNFAAYGRFSGTVECTGRVEINFSGTLDAAITCRELVIPRRTDVKITGPVIADSIEVEGRIDAHALIHQDLNIPAGGEFQGKVTTRTVNVDDDALLAADLQIHSNPKELRDEFIRSTAS</sequence>
<dbReference type="AlphaFoldDB" id="A0A6B3L8B3"/>
<dbReference type="PANTHER" id="PTHR35024">
    <property type="entry name" value="HYPOTHETICAL CYTOSOLIC PROTEIN"/>
    <property type="match status" value="1"/>
</dbReference>
<proteinExistence type="inferred from homology"/>
<feature type="region of interest" description="Disordered" evidence="2">
    <location>
        <begin position="75"/>
        <end position="171"/>
    </location>
</feature>
<feature type="compositionally biased region" description="Pro residues" evidence="2">
    <location>
        <begin position="84"/>
        <end position="99"/>
    </location>
</feature>
<dbReference type="KEGG" id="soa:G3M56_005180"/>
<dbReference type="EMBL" id="CP066776">
    <property type="protein sequence ID" value="QQL45973.1"/>
    <property type="molecule type" value="Genomic_DNA"/>
</dbReference>
<reference evidence="3 4" key="1">
    <citation type="submission" date="2020-12" db="EMBL/GenBank/DDBJ databases">
        <title>Sulforoseuscoccus oceanibium gen. nov., sp. nov., a representative of the phylum Verrucomicrobia with special cytoplasmic membrane, and proposal of Sulforoseuscoccusaceae fam. nov.</title>
        <authorList>
            <person name="Xi F."/>
        </authorList>
    </citation>
    <scope>NUCLEOTIDE SEQUENCE [LARGE SCALE GENOMIC DNA]</scope>
    <source>
        <strain evidence="3 4">T37</strain>
    </source>
</reference>